<keyword evidence="2" id="KW-0433">Leucine-rich repeat</keyword>
<dbReference type="SUPFAM" id="SSF52058">
    <property type="entry name" value="L domain-like"/>
    <property type="match status" value="1"/>
</dbReference>
<evidence type="ECO:0000256" key="5">
    <source>
        <dbReference type="ARBA" id="ARBA00023136"/>
    </source>
</evidence>
<evidence type="ECO:0000256" key="7">
    <source>
        <dbReference type="SAM" id="Phobius"/>
    </source>
</evidence>
<evidence type="ECO:0000256" key="6">
    <source>
        <dbReference type="SAM" id="MobiDB-lite"/>
    </source>
</evidence>
<accession>A0AAV6LIP5</accession>
<dbReference type="Pfam" id="PF00560">
    <property type="entry name" value="LRR_1"/>
    <property type="match status" value="2"/>
</dbReference>
<dbReference type="PANTHER" id="PTHR48009:SF16">
    <property type="entry name" value="LEUCINE-RICH REPEAT-CONTAINING N-TERMINAL PLANT-TYPE DOMAIN-CONTAINING PROTEIN"/>
    <property type="match status" value="1"/>
</dbReference>
<name>A0AAV6LIP5_9ERIC</name>
<evidence type="ECO:0000313" key="9">
    <source>
        <dbReference type="EMBL" id="KAG5564590.1"/>
    </source>
</evidence>
<dbReference type="InterPro" id="IPR032675">
    <property type="entry name" value="LRR_dom_sf"/>
</dbReference>
<keyword evidence="7" id="KW-0812">Transmembrane</keyword>
<feature type="region of interest" description="Disordered" evidence="6">
    <location>
        <begin position="375"/>
        <end position="415"/>
    </location>
</feature>
<dbReference type="InterPro" id="IPR015915">
    <property type="entry name" value="Kelch-typ_b-propeller"/>
</dbReference>
<dbReference type="AlphaFoldDB" id="A0AAV6LIP5"/>
<dbReference type="EMBL" id="JACTNZ010000001">
    <property type="protein sequence ID" value="KAG5564590.1"/>
    <property type="molecule type" value="Genomic_DNA"/>
</dbReference>
<feature type="domain" description="Leucine-rich repeat-containing N-terminal plant-type" evidence="8">
    <location>
        <begin position="465"/>
        <end position="500"/>
    </location>
</feature>
<organism evidence="9 10">
    <name type="scientific">Rhododendron griersonianum</name>
    <dbReference type="NCBI Taxonomy" id="479676"/>
    <lineage>
        <taxon>Eukaryota</taxon>
        <taxon>Viridiplantae</taxon>
        <taxon>Streptophyta</taxon>
        <taxon>Embryophyta</taxon>
        <taxon>Tracheophyta</taxon>
        <taxon>Spermatophyta</taxon>
        <taxon>Magnoliopsida</taxon>
        <taxon>eudicotyledons</taxon>
        <taxon>Gunneridae</taxon>
        <taxon>Pentapetalae</taxon>
        <taxon>asterids</taxon>
        <taxon>Ericales</taxon>
        <taxon>Ericaceae</taxon>
        <taxon>Ericoideae</taxon>
        <taxon>Rhodoreae</taxon>
        <taxon>Rhododendron</taxon>
    </lineage>
</organism>
<dbReference type="PANTHER" id="PTHR48009">
    <property type="entry name" value="LEUCINE-RICH REPEAT (LRR) FAMILY PROTEIN"/>
    <property type="match status" value="1"/>
</dbReference>
<comment type="subcellular location">
    <subcellularLocation>
        <location evidence="1">Membrane</location>
    </subcellularLocation>
</comment>
<dbReference type="FunFam" id="3.80.10.10:FF:000383">
    <property type="entry name" value="Leucine-rich repeat receptor protein kinase EMS1"/>
    <property type="match status" value="1"/>
</dbReference>
<comment type="caution">
    <text evidence="9">The sequence shown here is derived from an EMBL/GenBank/DDBJ whole genome shotgun (WGS) entry which is preliminary data.</text>
</comment>
<evidence type="ECO:0000256" key="4">
    <source>
        <dbReference type="ARBA" id="ARBA00022737"/>
    </source>
</evidence>
<dbReference type="GO" id="GO:0016020">
    <property type="term" value="C:membrane"/>
    <property type="evidence" value="ECO:0007669"/>
    <property type="project" value="UniProtKB-SubCell"/>
</dbReference>
<evidence type="ECO:0000256" key="1">
    <source>
        <dbReference type="ARBA" id="ARBA00004370"/>
    </source>
</evidence>
<dbReference type="InterPro" id="IPR001611">
    <property type="entry name" value="Leu-rich_rpt"/>
</dbReference>
<dbReference type="FunFam" id="3.80.10.10:FF:000400">
    <property type="entry name" value="Nuclear pore complex protein NUP107"/>
    <property type="match status" value="1"/>
</dbReference>
<evidence type="ECO:0000256" key="3">
    <source>
        <dbReference type="ARBA" id="ARBA00022729"/>
    </source>
</evidence>
<evidence type="ECO:0000313" key="10">
    <source>
        <dbReference type="Proteomes" id="UP000823749"/>
    </source>
</evidence>
<reference evidence="9" key="1">
    <citation type="submission" date="2020-08" db="EMBL/GenBank/DDBJ databases">
        <title>Plant Genome Project.</title>
        <authorList>
            <person name="Zhang R.-G."/>
        </authorList>
    </citation>
    <scope>NUCLEOTIDE SEQUENCE</scope>
    <source>
        <strain evidence="9">WSP0</strain>
        <tissue evidence="9">Leaf</tissue>
    </source>
</reference>
<evidence type="ECO:0000259" key="8">
    <source>
        <dbReference type="Pfam" id="PF08263"/>
    </source>
</evidence>
<sequence>MKSFKQYSYRDTGKSSLSLSLSLWMSTAMVSNTGGQGTPPDPSIYLRVQRGFAYEWYVINSKTPEEDKLVSPFLPKPPKHLWDSGCGVIGSTIYVVGGDDDVSLYDDVYYIDTHRPSDGWKKGCPMKNARHNLFPVTVDGKLYVLGKNGEVFDERKSCWTALREADLFPNENFFPIVTGGHAVLDKNNGMENNKILFHCKILPDLYYYNIELDSWGTFSKSNLGFGKTTSALVDGILYCLDYWKPGLMFGLDISNPKNKLQIVLGFKNKNIKEKKPLPQPGPESSPGPCGFLVSMGNSKLAVIWAGVIPRLRGEPRITGKEPKLLVSCAILNMSKQPNPTTGGVDFVAETLSVSYYNVLGSRLINCLPVFPSEKSETKGISKDGSITSANSSSNGCEEEKKKGRNKNRNRNRTKNKKKLLCRATAAGATVRVQDLSPPLSFTTEVSTFFMICGSTRKFGGGGFEAVALLTWKASFENHSQSLLSSWNGSGHCNWAGIGCNKASRVVHIDLENFGLRGKLSTFSFASFPRLLGLDLSNNSFYGTIPPAIGSLSKLTDLSLSNNLLSGVIASEMGMLSSLNEFSLQSNQLMGPIPLSMGKLGNMTVLRLFGNQLSGPIPEQIGMLTSLIDLDLSENNLTGCIRSPIGNLTILKELSLHLNQVSCSIPPELGKLSSLTDLRLSANKLIGSLPLELDNLEHLENFDICYNKLTDAKLDGTKDSEITVSRAVSHRDMATQMSPADSTCSSAASPKDSNVATAGCVVCVLWPNGLSIHFCLVGLPPVIHCWMVLISALTEKWGCGRRRWDSWPIPVAILGSMMVVVAVVWLLVVAGKTVVGASRVWVSNRGEGGSNGLISIGGVSLPFWDSNRGRFLDSASGFDVSPLLVAVWLAEDFQFGKIMG</sequence>
<dbReference type="InterPro" id="IPR053213">
    <property type="entry name" value="RLP29"/>
</dbReference>
<keyword evidence="4" id="KW-0677">Repeat</keyword>
<feature type="transmembrane region" description="Helical" evidence="7">
    <location>
        <begin position="805"/>
        <end position="827"/>
    </location>
</feature>
<keyword evidence="5 7" id="KW-0472">Membrane</keyword>
<keyword evidence="7" id="KW-1133">Transmembrane helix</keyword>
<feature type="compositionally biased region" description="Polar residues" evidence="6">
    <location>
        <begin position="384"/>
        <end position="395"/>
    </location>
</feature>
<dbReference type="Gene3D" id="3.80.10.10">
    <property type="entry name" value="Ribonuclease Inhibitor"/>
    <property type="match status" value="2"/>
</dbReference>
<dbReference type="Pfam" id="PF08263">
    <property type="entry name" value="LRRNT_2"/>
    <property type="match status" value="1"/>
</dbReference>
<keyword evidence="3" id="KW-0732">Signal</keyword>
<dbReference type="SUPFAM" id="SSF117281">
    <property type="entry name" value="Kelch motif"/>
    <property type="match status" value="1"/>
</dbReference>
<protein>
    <recommendedName>
        <fullName evidence="8">Leucine-rich repeat-containing N-terminal plant-type domain-containing protein</fullName>
    </recommendedName>
</protein>
<dbReference type="InterPro" id="IPR013210">
    <property type="entry name" value="LRR_N_plant-typ"/>
</dbReference>
<proteinExistence type="predicted"/>
<evidence type="ECO:0000256" key="2">
    <source>
        <dbReference type="ARBA" id="ARBA00022614"/>
    </source>
</evidence>
<dbReference type="Proteomes" id="UP000823749">
    <property type="component" value="Chromosome 1"/>
</dbReference>
<keyword evidence="10" id="KW-1185">Reference proteome</keyword>
<gene>
    <name evidence="9" type="ORF">RHGRI_000694</name>
</gene>
<dbReference type="Gene3D" id="2.120.10.80">
    <property type="entry name" value="Kelch-type beta propeller"/>
    <property type="match status" value="1"/>
</dbReference>
<feature type="compositionally biased region" description="Basic residues" evidence="6">
    <location>
        <begin position="402"/>
        <end position="415"/>
    </location>
</feature>